<dbReference type="PANTHER" id="PTHR43255:SF2">
    <property type="entry name" value="HETERODISULFIDE REDUCTASE RELATED PROTEIN"/>
    <property type="match status" value="1"/>
</dbReference>
<name>A0A212QQZ9_9CHLR</name>
<reference evidence="6" key="1">
    <citation type="submission" date="2017-06" db="EMBL/GenBank/DDBJ databases">
        <authorList>
            <person name="Varghese N."/>
            <person name="Submissions S."/>
        </authorList>
    </citation>
    <scope>NUCLEOTIDE SEQUENCE [LARGE SCALE GENOMIC DNA]</scope>
    <source>
        <strain evidence="6">JAD2</strain>
    </source>
</reference>
<accession>A0A212QQZ9</accession>
<feature type="domain" description="4Fe-4S ferredoxin-type" evidence="4">
    <location>
        <begin position="27"/>
        <end position="55"/>
    </location>
</feature>
<dbReference type="GO" id="GO:0046872">
    <property type="term" value="F:metal ion binding"/>
    <property type="evidence" value="ECO:0007669"/>
    <property type="project" value="UniProtKB-KW"/>
</dbReference>
<dbReference type="GO" id="GO:0051536">
    <property type="term" value="F:iron-sulfur cluster binding"/>
    <property type="evidence" value="ECO:0007669"/>
    <property type="project" value="UniProtKB-KW"/>
</dbReference>
<dbReference type="Proteomes" id="UP000197025">
    <property type="component" value="Unassembled WGS sequence"/>
</dbReference>
<dbReference type="InterPro" id="IPR051460">
    <property type="entry name" value="HdrC_iron-sulfur_subunit"/>
</dbReference>
<dbReference type="RefSeq" id="WP_088570590.1">
    <property type="nucleotide sequence ID" value="NZ_FYEK01000018.1"/>
</dbReference>
<dbReference type="PROSITE" id="PS51379">
    <property type="entry name" value="4FE4S_FER_2"/>
    <property type="match status" value="1"/>
</dbReference>
<evidence type="ECO:0000313" key="6">
    <source>
        <dbReference type="Proteomes" id="UP000197025"/>
    </source>
</evidence>
<dbReference type="PANTHER" id="PTHR43255">
    <property type="entry name" value="IRON-SULFUR-BINDING OXIDOREDUCTASE FADF-RELATED-RELATED"/>
    <property type="match status" value="1"/>
</dbReference>
<dbReference type="Pfam" id="PF13183">
    <property type="entry name" value="Fer4_8"/>
    <property type="match status" value="1"/>
</dbReference>
<gene>
    <name evidence="5" type="ORF">SAMN02746019_00003990</name>
</gene>
<proteinExistence type="predicted"/>
<dbReference type="InterPro" id="IPR009051">
    <property type="entry name" value="Helical_ferredxn"/>
</dbReference>
<evidence type="ECO:0000256" key="2">
    <source>
        <dbReference type="ARBA" id="ARBA00023004"/>
    </source>
</evidence>
<evidence type="ECO:0000313" key="5">
    <source>
        <dbReference type="EMBL" id="SNB61766.1"/>
    </source>
</evidence>
<dbReference type="AlphaFoldDB" id="A0A212QQZ9"/>
<keyword evidence="6" id="KW-1185">Reference proteome</keyword>
<dbReference type="EMBL" id="FYEK01000018">
    <property type="protein sequence ID" value="SNB61766.1"/>
    <property type="molecule type" value="Genomic_DNA"/>
</dbReference>
<keyword evidence="1" id="KW-0479">Metal-binding</keyword>
<evidence type="ECO:0000259" key="4">
    <source>
        <dbReference type="PROSITE" id="PS51379"/>
    </source>
</evidence>
<dbReference type="GO" id="GO:0005886">
    <property type="term" value="C:plasma membrane"/>
    <property type="evidence" value="ECO:0007669"/>
    <property type="project" value="TreeGrafter"/>
</dbReference>
<dbReference type="SUPFAM" id="SSF46548">
    <property type="entry name" value="alpha-helical ferredoxin"/>
    <property type="match status" value="1"/>
</dbReference>
<dbReference type="InterPro" id="IPR017896">
    <property type="entry name" value="4Fe4S_Fe-S-bd"/>
</dbReference>
<evidence type="ECO:0000256" key="1">
    <source>
        <dbReference type="ARBA" id="ARBA00022723"/>
    </source>
</evidence>
<organism evidence="5 6">
    <name type="scientific">Thermoflexus hugenholtzii JAD2</name>
    <dbReference type="NCBI Taxonomy" id="877466"/>
    <lineage>
        <taxon>Bacteria</taxon>
        <taxon>Bacillati</taxon>
        <taxon>Chloroflexota</taxon>
        <taxon>Thermoflexia</taxon>
        <taxon>Thermoflexales</taxon>
        <taxon>Thermoflexaceae</taxon>
        <taxon>Thermoflexus</taxon>
    </lineage>
</organism>
<dbReference type="OrthoDB" id="9794954at2"/>
<protein>
    <submittedName>
        <fullName evidence="5">Heterodisulfide reductase subunit C</fullName>
    </submittedName>
</protein>
<dbReference type="PROSITE" id="PS00198">
    <property type="entry name" value="4FE4S_FER_1"/>
    <property type="match status" value="1"/>
</dbReference>
<dbReference type="InParanoid" id="A0A212QQZ9"/>
<dbReference type="InterPro" id="IPR017900">
    <property type="entry name" value="4Fe4S_Fe_S_CS"/>
</dbReference>
<dbReference type="Gene3D" id="1.10.1060.10">
    <property type="entry name" value="Alpha-helical ferredoxin"/>
    <property type="match status" value="1"/>
</dbReference>
<keyword evidence="3" id="KW-0411">Iron-sulfur</keyword>
<keyword evidence="2" id="KW-0408">Iron</keyword>
<evidence type="ECO:0000256" key="3">
    <source>
        <dbReference type="ARBA" id="ARBA00023014"/>
    </source>
</evidence>
<sequence length="205" mass="23727">MAALERRIRYEAELDPSFAREIIALSGSPSLMECIQCGTCSSACPLSLYMDYTPRRIIAMVREGFKQEVLRSLTIWLCASCYACTVECPKGIRITDVMYALKRYAIREGIHPRRFPTPLLARLFYETVRRNGRLTESWTVLKLYLQAYPLRILAMAPMGWKLLRRGRFPLRPERIRDRPGLQRVLRVAEEKEGSRWPISTSPGVR</sequence>